<organism evidence="2 3">
    <name type="scientific">Claviceps africana</name>
    <dbReference type="NCBI Taxonomy" id="83212"/>
    <lineage>
        <taxon>Eukaryota</taxon>
        <taxon>Fungi</taxon>
        <taxon>Dikarya</taxon>
        <taxon>Ascomycota</taxon>
        <taxon>Pezizomycotina</taxon>
        <taxon>Sordariomycetes</taxon>
        <taxon>Hypocreomycetidae</taxon>
        <taxon>Hypocreales</taxon>
        <taxon>Clavicipitaceae</taxon>
        <taxon>Claviceps</taxon>
    </lineage>
</organism>
<evidence type="ECO:0000313" key="2">
    <source>
        <dbReference type="EMBL" id="KAG5921655.1"/>
    </source>
</evidence>
<reference evidence="2" key="1">
    <citation type="journal article" date="2020" name="bioRxiv">
        <title>Whole genome comparisons of ergot fungi reveals the divergence and evolution of species within the genus Claviceps are the result of varying mechanisms driving genome evolution and host range expansion.</title>
        <authorList>
            <person name="Wyka S.A."/>
            <person name="Mondo S.J."/>
            <person name="Liu M."/>
            <person name="Dettman J."/>
            <person name="Nalam V."/>
            <person name="Broders K.D."/>
        </authorList>
    </citation>
    <scope>NUCLEOTIDE SEQUENCE</scope>
    <source>
        <strain evidence="2">CCC 489</strain>
    </source>
</reference>
<evidence type="ECO:0000256" key="1">
    <source>
        <dbReference type="SAM" id="MobiDB-lite"/>
    </source>
</evidence>
<name>A0A8K0NH75_9HYPO</name>
<dbReference type="AlphaFoldDB" id="A0A8K0NH75"/>
<dbReference type="EMBL" id="SRPY01000552">
    <property type="protein sequence ID" value="KAG5921655.1"/>
    <property type="molecule type" value="Genomic_DNA"/>
</dbReference>
<keyword evidence="3" id="KW-1185">Reference proteome</keyword>
<proteinExistence type="predicted"/>
<feature type="region of interest" description="Disordered" evidence="1">
    <location>
        <begin position="1"/>
        <end position="23"/>
    </location>
</feature>
<comment type="caution">
    <text evidence="2">The sequence shown here is derived from an EMBL/GenBank/DDBJ whole genome shotgun (WGS) entry which is preliminary data.</text>
</comment>
<protein>
    <submittedName>
        <fullName evidence="2">Uncharacterized protein</fullName>
    </submittedName>
</protein>
<accession>A0A8K0NH75</accession>
<sequence length="69" mass="7533">MLDDAIPSPALSPVDGADGATSQENVVLPARHAQFSSAVWIRARSSRRFTTLHDASRIYIPPMEPQAQM</sequence>
<gene>
    <name evidence="2" type="ORF">E4U42_005773</name>
</gene>
<dbReference type="Proteomes" id="UP000811619">
    <property type="component" value="Unassembled WGS sequence"/>
</dbReference>
<evidence type="ECO:0000313" key="3">
    <source>
        <dbReference type="Proteomes" id="UP000811619"/>
    </source>
</evidence>